<proteinExistence type="predicted"/>
<keyword evidence="2" id="KW-1185">Reference proteome</keyword>
<comment type="caution">
    <text evidence="1">The sequence shown here is derived from an EMBL/GenBank/DDBJ whole genome shotgun (WGS) entry which is preliminary data.</text>
</comment>
<gene>
    <name evidence="1" type="ORF">ACFFHW_12040</name>
</gene>
<evidence type="ECO:0000313" key="1">
    <source>
        <dbReference type="EMBL" id="MFC0268701.1"/>
    </source>
</evidence>
<dbReference type="Proteomes" id="UP001589814">
    <property type="component" value="Unassembled WGS sequence"/>
</dbReference>
<sequence>MTRRFTASDRVVDQFDTLLRTLVPGASRASRACPGSAREDTPMSSDERHRSVEVLRYYHRARIVGQGIYQGQRLASAPVSHYQPIDALSVRGVDQLAWCELRLASLDSGPPRLAPLYYLGGLGVGFASGRRGVASGLGLVHHSEQQLADLLARQIGEVASADRSSAELSRRMLEDDTRHARCALEGGGRQWPQPLGWALSLAGRLHQRIRLRQGGSPVG</sequence>
<dbReference type="RefSeq" id="WP_019952594.1">
    <property type="nucleotide sequence ID" value="NZ_JBHLVX010000049.1"/>
</dbReference>
<accession>A0ABV6G5K8</accession>
<evidence type="ECO:0000313" key="2">
    <source>
        <dbReference type="Proteomes" id="UP001589814"/>
    </source>
</evidence>
<dbReference type="EMBL" id="JBHLVX010000049">
    <property type="protein sequence ID" value="MFC0268701.1"/>
    <property type="molecule type" value="Genomic_DNA"/>
</dbReference>
<reference evidence="1 2" key="1">
    <citation type="submission" date="2024-09" db="EMBL/GenBank/DDBJ databases">
        <authorList>
            <person name="Sun Q."/>
            <person name="Mori K."/>
        </authorList>
    </citation>
    <scope>NUCLEOTIDE SEQUENCE [LARGE SCALE GENOMIC DNA]</scope>
    <source>
        <strain evidence="1 2">CCM 7415</strain>
    </source>
</reference>
<organism evidence="1 2">
    <name type="scientific">Kushneria aurantia</name>
    <dbReference type="NCBI Taxonomy" id="504092"/>
    <lineage>
        <taxon>Bacteria</taxon>
        <taxon>Pseudomonadati</taxon>
        <taxon>Pseudomonadota</taxon>
        <taxon>Gammaproteobacteria</taxon>
        <taxon>Oceanospirillales</taxon>
        <taxon>Halomonadaceae</taxon>
        <taxon>Kushneria</taxon>
    </lineage>
</organism>
<name>A0ABV6G5K8_9GAMM</name>
<protein>
    <submittedName>
        <fullName evidence="1">Demethoxyubiquinone hydroxylase family protein</fullName>
    </submittedName>
</protein>
<dbReference type="Pfam" id="PF03232">
    <property type="entry name" value="COQ7"/>
    <property type="match status" value="1"/>
</dbReference>